<accession>A0ACC1R5S2</accession>
<dbReference type="Proteomes" id="UP001148737">
    <property type="component" value="Unassembled WGS sequence"/>
</dbReference>
<comment type="caution">
    <text evidence="1">The sequence shown here is derived from an EMBL/GenBank/DDBJ whole genome shotgun (WGS) entry which is preliminary data.</text>
</comment>
<keyword evidence="2" id="KW-1185">Reference proteome</keyword>
<name>A0ACC1R5S2_9HYPO</name>
<proteinExistence type="predicted"/>
<dbReference type="EMBL" id="JANAKD010000067">
    <property type="protein sequence ID" value="KAJ3498160.1"/>
    <property type="molecule type" value="Genomic_DNA"/>
</dbReference>
<organism evidence="1 2">
    <name type="scientific">Lecanicillium saksenae</name>
    <dbReference type="NCBI Taxonomy" id="468837"/>
    <lineage>
        <taxon>Eukaryota</taxon>
        <taxon>Fungi</taxon>
        <taxon>Dikarya</taxon>
        <taxon>Ascomycota</taxon>
        <taxon>Pezizomycotina</taxon>
        <taxon>Sordariomycetes</taxon>
        <taxon>Hypocreomycetidae</taxon>
        <taxon>Hypocreales</taxon>
        <taxon>Cordycipitaceae</taxon>
        <taxon>Lecanicillium</taxon>
    </lineage>
</organism>
<sequence length="66" mass="7375">MRADDLPPTPTPWEMHTGRASSNMYGVEPLNRFLSEPCNTVVFRIIGHGQYQHSENGACINVNIGF</sequence>
<evidence type="ECO:0000313" key="1">
    <source>
        <dbReference type="EMBL" id="KAJ3498160.1"/>
    </source>
</evidence>
<gene>
    <name evidence="1" type="ORF">NLG97_g1343</name>
</gene>
<protein>
    <submittedName>
        <fullName evidence="1">Uncharacterized protein</fullName>
    </submittedName>
</protein>
<reference evidence="1" key="1">
    <citation type="submission" date="2022-07" db="EMBL/GenBank/DDBJ databases">
        <title>Genome Sequence of Lecanicillium saksenae.</title>
        <authorList>
            <person name="Buettner E."/>
        </authorList>
    </citation>
    <scope>NUCLEOTIDE SEQUENCE</scope>
    <source>
        <strain evidence="1">VT-O1</strain>
    </source>
</reference>
<evidence type="ECO:0000313" key="2">
    <source>
        <dbReference type="Proteomes" id="UP001148737"/>
    </source>
</evidence>